<dbReference type="FunFam" id="3.40.630.30:FF:000047">
    <property type="entry name" value="Acetyltransferase, GNAT family"/>
    <property type="match status" value="1"/>
</dbReference>
<dbReference type="GO" id="GO:1990189">
    <property type="term" value="F:protein N-terminal-serine acetyltransferase activity"/>
    <property type="evidence" value="ECO:0007669"/>
    <property type="project" value="TreeGrafter"/>
</dbReference>
<name>A0A368XTD1_9BURK</name>
<gene>
    <name evidence="2" type="ORF">DES41_10442</name>
</gene>
<dbReference type="PANTHER" id="PTHR43441:SF2">
    <property type="entry name" value="FAMILY ACETYLTRANSFERASE, PUTATIVE (AFU_ORTHOLOGUE AFUA_7G00850)-RELATED"/>
    <property type="match status" value="1"/>
</dbReference>
<dbReference type="InterPro" id="IPR000182">
    <property type="entry name" value="GNAT_dom"/>
</dbReference>
<dbReference type="InterPro" id="IPR016181">
    <property type="entry name" value="Acyl_CoA_acyltransferase"/>
</dbReference>
<accession>A0A368XTD1</accession>
<dbReference type="PANTHER" id="PTHR43441">
    <property type="entry name" value="RIBOSOMAL-PROTEIN-SERINE ACETYLTRANSFERASE"/>
    <property type="match status" value="1"/>
</dbReference>
<dbReference type="PROSITE" id="PS51186">
    <property type="entry name" value="GNAT"/>
    <property type="match status" value="2"/>
</dbReference>
<dbReference type="OrthoDB" id="5295305at2"/>
<dbReference type="CDD" id="cd04301">
    <property type="entry name" value="NAT_SF"/>
    <property type="match status" value="1"/>
</dbReference>
<dbReference type="GO" id="GO:0008999">
    <property type="term" value="F:protein-N-terminal-alanine acetyltransferase activity"/>
    <property type="evidence" value="ECO:0007669"/>
    <property type="project" value="TreeGrafter"/>
</dbReference>
<keyword evidence="3" id="KW-1185">Reference proteome</keyword>
<dbReference type="Pfam" id="PF13302">
    <property type="entry name" value="Acetyltransf_3"/>
    <property type="match status" value="1"/>
</dbReference>
<reference evidence="2 3" key="1">
    <citation type="submission" date="2018-07" db="EMBL/GenBank/DDBJ databases">
        <title>Genomic Encyclopedia of Type Strains, Phase IV (KMG-IV): sequencing the most valuable type-strain genomes for metagenomic binning, comparative biology and taxonomic classification.</title>
        <authorList>
            <person name="Goeker M."/>
        </authorList>
    </citation>
    <scope>NUCLEOTIDE SEQUENCE [LARGE SCALE GENOMIC DNA]</scope>
    <source>
        <strain evidence="2 3">DSM 21634</strain>
    </source>
</reference>
<dbReference type="Proteomes" id="UP000252884">
    <property type="component" value="Unassembled WGS sequence"/>
</dbReference>
<evidence type="ECO:0000313" key="2">
    <source>
        <dbReference type="EMBL" id="RCW71223.1"/>
    </source>
</evidence>
<dbReference type="InterPro" id="IPR051908">
    <property type="entry name" value="Ribosomal_N-acetyltransferase"/>
</dbReference>
<dbReference type="Pfam" id="PF00583">
    <property type="entry name" value="Acetyltransf_1"/>
    <property type="match status" value="1"/>
</dbReference>
<protein>
    <submittedName>
        <fullName evidence="2">RimJ/RimL family protein N-acetyltransferase</fullName>
    </submittedName>
</protein>
<comment type="caution">
    <text evidence="2">The sequence shown here is derived from an EMBL/GenBank/DDBJ whole genome shotgun (WGS) entry which is preliminary data.</text>
</comment>
<dbReference type="RefSeq" id="WP_114468478.1">
    <property type="nucleotide sequence ID" value="NZ_QPJK01000004.1"/>
</dbReference>
<keyword evidence="2" id="KW-0808">Transferase</keyword>
<dbReference type="AlphaFoldDB" id="A0A368XTD1"/>
<evidence type="ECO:0000259" key="1">
    <source>
        <dbReference type="PROSITE" id="PS51186"/>
    </source>
</evidence>
<evidence type="ECO:0000313" key="3">
    <source>
        <dbReference type="Proteomes" id="UP000252884"/>
    </source>
</evidence>
<feature type="domain" description="N-acetyltransferase" evidence="1">
    <location>
        <begin position="245"/>
        <end position="395"/>
    </location>
</feature>
<sequence length="395" mass="43926">MSQRVNAFDQPIGAALPDWTPRPRPERIALAGRLCRLEPLDAERHAADLHAAYADAADGRAWTYMASEPFGDAAAYLRHAQAMAASEDPLHFAIVDLASGRAVGTLALMRIDAANGVVEVGHVMFSPHLQRTPLSTEAQYLLMRHVFDDLGYRRYEWKCDSLNAPSRRTAQRLGFTFEGVFRQAVVVKGRNRDTAWFSIIDSDWPAVRAAFQAWLAPGNFDADGHQRQGLAALREAHSGDARADVQLRPLTAADQPAWLPLWRGYQSFYEVDLGEALDARTWQRLLDPAEPMHAIGAFDAGGQLLGIVHCIFHRSTWTEGPYCYLQDLFTVPAARGRGVARALIQAVYARAAAEGASRVWWLTHESNAPGRLLYDRVAQNVGFIQYRKNLPAEKL</sequence>
<organism evidence="2 3">
    <name type="scientific">Pseudorhodoferax soli</name>
    <dbReference type="NCBI Taxonomy" id="545864"/>
    <lineage>
        <taxon>Bacteria</taxon>
        <taxon>Pseudomonadati</taxon>
        <taxon>Pseudomonadota</taxon>
        <taxon>Betaproteobacteria</taxon>
        <taxon>Burkholderiales</taxon>
        <taxon>Comamonadaceae</taxon>
    </lineage>
</organism>
<dbReference type="EMBL" id="QPJK01000004">
    <property type="protein sequence ID" value="RCW71223.1"/>
    <property type="molecule type" value="Genomic_DNA"/>
</dbReference>
<dbReference type="SUPFAM" id="SSF55729">
    <property type="entry name" value="Acyl-CoA N-acyltransferases (Nat)"/>
    <property type="match status" value="2"/>
</dbReference>
<proteinExistence type="predicted"/>
<dbReference type="Gene3D" id="3.40.630.30">
    <property type="match status" value="2"/>
</dbReference>
<feature type="domain" description="N-acetyltransferase" evidence="1">
    <location>
        <begin position="49"/>
        <end position="193"/>
    </location>
</feature>